<accession>A0A9X1NCP3</accession>
<dbReference type="NCBIfam" id="TIGR00254">
    <property type="entry name" value="GGDEF"/>
    <property type="match status" value="1"/>
</dbReference>
<dbReference type="Pfam" id="PF00990">
    <property type="entry name" value="GGDEF"/>
    <property type="match status" value="1"/>
</dbReference>
<dbReference type="InterPro" id="IPR029787">
    <property type="entry name" value="Nucleotide_cyclase"/>
</dbReference>
<dbReference type="GO" id="GO:0005886">
    <property type="term" value="C:plasma membrane"/>
    <property type="evidence" value="ECO:0007669"/>
    <property type="project" value="TreeGrafter"/>
</dbReference>
<dbReference type="PANTHER" id="PTHR45138:SF24">
    <property type="entry name" value="DIGUANYLATE CYCLASE DGCC-RELATED"/>
    <property type="match status" value="1"/>
</dbReference>
<dbReference type="InterPro" id="IPR000160">
    <property type="entry name" value="GGDEF_dom"/>
</dbReference>
<dbReference type="PROSITE" id="PS50887">
    <property type="entry name" value="GGDEF"/>
    <property type="match status" value="1"/>
</dbReference>
<dbReference type="InterPro" id="IPR050469">
    <property type="entry name" value="Diguanylate_Cyclase"/>
</dbReference>
<dbReference type="SMART" id="SM00267">
    <property type="entry name" value="GGDEF"/>
    <property type="match status" value="1"/>
</dbReference>
<evidence type="ECO:0000259" key="1">
    <source>
        <dbReference type="PROSITE" id="PS50887"/>
    </source>
</evidence>
<dbReference type="InterPro" id="IPR043128">
    <property type="entry name" value="Rev_trsase/Diguanyl_cyclase"/>
</dbReference>
<reference evidence="2" key="1">
    <citation type="submission" date="2021-11" db="EMBL/GenBank/DDBJ databases">
        <title>Streptomyces corallinus and Kineosporia corallina sp. nov., two new coral-derived marine actinobacteria.</title>
        <authorList>
            <person name="Buangrab K."/>
            <person name="Sutthacheep M."/>
            <person name="Yeemin T."/>
            <person name="Harunari E."/>
            <person name="Igarashi Y."/>
            <person name="Sripreechasak P."/>
            <person name="Kanchanasin P."/>
            <person name="Tanasupawat S."/>
            <person name="Phongsopitanun W."/>
        </authorList>
    </citation>
    <scope>NUCLEOTIDE SEQUENCE</scope>
    <source>
        <strain evidence="2">JCM 31032</strain>
    </source>
</reference>
<dbReference type="GO" id="GO:0052621">
    <property type="term" value="F:diguanylate cyclase activity"/>
    <property type="evidence" value="ECO:0007669"/>
    <property type="project" value="TreeGrafter"/>
</dbReference>
<proteinExistence type="predicted"/>
<organism evidence="2 3">
    <name type="scientific">Kineosporia babensis</name>
    <dbReference type="NCBI Taxonomy" id="499548"/>
    <lineage>
        <taxon>Bacteria</taxon>
        <taxon>Bacillati</taxon>
        <taxon>Actinomycetota</taxon>
        <taxon>Actinomycetes</taxon>
        <taxon>Kineosporiales</taxon>
        <taxon>Kineosporiaceae</taxon>
        <taxon>Kineosporia</taxon>
    </lineage>
</organism>
<dbReference type="EMBL" id="JAJOMB010000004">
    <property type="protein sequence ID" value="MCD5311341.1"/>
    <property type="molecule type" value="Genomic_DNA"/>
</dbReference>
<evidence type="ECO:0000313" key="3">
    <source>
        <dbReference type="Proteomes" id="UP001138997"/>
    </source>
</evidence>
<protein>
    <submittedName>
        <fullName evidence="2">GGDEF domain-containing protein</fullName>
    </submittedName>
</protein>
<dbReference type="SUPFAM" id="SSF55073">
    <property type="entry name" value="Nucleotide cyclase"/>
    <property type="match status" value="1"/>
</dbReference>
<comment type="caution">
    <text evidence="2">The sequence shown here is derived from an EMBL/GenBank/DDBJ whole genome shotgun (WGS) entry which is preliminary data.</text>
</comment>
<sequence>MKVRILEQEAEVLADLGNFEGAFHAYKTFHTAYEELLSAQREAAARSRQTLFETDKAREEAARYREEARRDPLTGLRNRLYVEEHLNQLLEKADSIGVALIDLDHFKSINDTFSHQVGDEVLRVVARVLQACVSEAGGPPSFAARLGGEELLLVMADAARGVREVAERARVQIEAQDWSGLTPGRVVTFSAGTAVAGPGDTRASLLSRADARLYEAKSAGRNRVRGH</sequence>
<dbReference type="AlphaFoldDB" id="A0A9X1NCP3"/>
<dbReference type="CDD" id="cd01949">
    <property type="entry name" value="GGDEF"/>
    <property type="match status" value="1"/>
</dbReference>
<dbReference type="Proteomes" id="UP001138997">
    <property type="component" value="Unassembled WGS sequence"/>
</dbReference>
<evidence type="ECO:0000313" key="2">
    <source>
        <dbReference type="EMBL" id="MCD5311341.1"/>
    </source>
</evidence>
<feature type="domain" description="GGDEF" evidence="1">
    <location>
        <begin position="94"/>
        <end position="227"/>
    </location>
</feature>
<gene>
    <name evidence="2" type="ORF">LR394_10555</name>
</gene>
<dbReference type="GO" id="GO:1902201">
    <property type="term" value="P:negative regulation of bacterial-type flagellum-dependent cell motility"/>
    <property type="evidence" value="ECO:0007669"/>
    <property type="project" value="TreeGrafter"/>
</dbReference>
<dbReference type="Gene3D" id="3.30.70.270">
    <property type="match status" value="1"/>
</dbReference>
<name>A0A9X1NCP3_9ACTN</name>
<dbReference type="GO" id="GO:0043709">
    <property type="term" value="P:cell adhesion involved in single-species biofilm formation"/>
    <property type="evidence" value="ECO:0007669"/>
    <property type="project" value="TreeGrafter"/>
</dbReference>
<keyword evidence="3" id="KW-1185">Reference proteome</keyword>
<dbReference type="PANTHER" id="PTHR45138">
    <property type="entry name" value="REGULATORY COMPONENTS OF SENSORY TRANSDUCTION SYSTEM"/>
    <property type="match status" value="1"/>
</dbReference>